<protein>
    <submittedName>
        <fullName evidence="8">Response regulator transcription factor</fullName>
    </submittedName>
</protein>
<sequence length="239" mass="25646">MSTDEQQLQQTGNGSQGRATQDVVTVVLVDDNPVIRMGLRSLLAASERFRVVGEAGDGEEAVRVVRATLPDVVLLDVRMPRRDGVQVAAEVRTWCKILMLTYADTPDVVRAALDAGASGYLVHGAFDAEDLQRAILSVASGSFVLSERAATAMRASWSQPVQDVPPTRPDVGLSARETEVMELVSAGRTNAEIARTCFVSEKTVKNHINHIFAKLGVRTRAEAVSVWLGGATYPSAQGS</sequence>
<keyword evidence="2" id="KW-0805">Transcription regulation</keyword>
<dbReference type="PROSITE" id="PS50110">
    <property type="entry name" value="RESPONSE_REGULATORY"/>
    <property type="match status" value="1"/>
</dbReference>
<dbReference type="PRINTS" id="PR00038">
    <property type="entry name" value="HTHLUXR"/>
</dbReference>
<evidence type="ECO:0000256" key="5">
    <source>
        <dbReference type="PROSITE-ProRule" id="PRU00169"/>
    </source>
</evidence>
<dbReference type="PANTHER" id="PTHR43214:SF24">
    <property type="entry name" value="TRANSCRIPTIONAL REGULATORY PROTEIN NARL-RELATED"/>
    <property type="match status" value="1"/>
</dbReference>
<evidence type="ECO:0000259" key="6">
    <source>
        <dbReference type="PROSITE" id="PS50043"/>
    </source>
</evidence>
<keyword evidence="3" id="KW-0238">DNA-binding</keyword>
<keyword evidence="9" id="KW-1185">Reference proteome</keyword>
<evidence type="ECO:0000256" key="4">
    <source>
        <dbReference type="ARBA" id="ARBA00023163"/>
    </source>
</evidence>
<dbReference type="InterPro" id="IPR016032">
    <property type="entry name" value="Sig_transdc_resp-reg_C-effctor"/>
</dbReference>
<dbReference type="PROSITE" id="PS00622">
    <property type="entry name" value="HTH_LUXR_1"/>
    <property type="match status" value="1"/>
</dbReference>
<evidence type="ECO:0000256" key="2">
    <source>
        <dbReference type="ARBA" id="ARBA00023015"/>
    </source>
</evidence>
<dbReference type="CDD" id="cd17535">
    <property type="entry name" value="REC_NarL-like"/>
    <property type="match status" value="1"/>
</dbReference>
<dbReference type="PROSITE" id="PS50043">
    <property type="entry name" value="HTH_LUXR_2"/>
    <property type="match status" value="1"/>
</dbReference>
<dbReference type="SMART" id="SM00448">
    <property type="entry name" value="REC"/>
    <property type="match status" value="1"/>
</dbReference>
<feature type="modified residue" description="4-aspartylphosphate" evidence="5">
    <location>
        <position position="76"/>
    </location>
</feature>
<evidence type="ECO:0000256" key="3">
    <source>
        <dbReference type="ARBA" id="ARBA00023125"/>
    </source>
</evidence>
<dbReference type="InterPro" id="IPR000792">
    <property type="entry name" value="Tscrpt_reg_LuxR_C"/>
</dbReference>
<dbReference type="Pfam" id="PF00072">
    <property type="entry name" value="Response_reg"/>
    <property type="match status" value="1"/>
</dbReference>
<keyword evidence="1 5" id="KW-0597">Phosphoprotein</keyword>
<dbReference type="InterPro" id="IPR001789">
    <property type="entry name" value="Sig_transdc_resp-reg_receiver"/>
</dbReference>
<gene>
    <name evidence="8" type="ORF">NP048_12945</name>
</gene>
<evidence type="ECO:0000313" key="8">
    <source>
        <dbReference type="EMBL" id="UUI70697.1"/>
    </source>
</evidence>
<keyword evidence="4" id="KW-0804">Transcription</keyword>
<dbReference type="InterPro" id="IPR039420">
    <property type="entry name" value="WalR-like"/>
</dbReference>
<dbReference type="SMART" id="SM00421">
    <property type="entry name" value="HTH_LUXR"/>
    <property type="match status" value="1"/>
</dbReference>
<dbReference type="Pfam" id="PF00196">
    <property type="entry name" value="GerE"/>
    <property type="match status" value="1"/>
</dbReference>
<proteinExistence type="predicted"/>
<dbReference type="SUPFAM" id="SSF46894">
    <property type="entry name" value="C-terminal effector domain of the bipartite response regulators"/>
    <property type="match status" value="1"/>
</dbReference>
<dbReference type="PANTHER" id="PTHR43214">
    <property type="entry name" value="TWO-COMPONENT RESPONSE REGULATOR"/>
    <property type="match status" value="1"/>
</dbReference>
<reference evidence="8 9" key="1">
    <citation type="submission" date="2022-07" db="EMBL/GenBank/DDBJ databases">
        <title>Novel species in genus cellulomonas.</title>
        <authorList>
            <person name="Ye L."/>
        </authorList>
    </citation>
    <scope>NUCLEOTIDE SEQUENCE [LARGE SCALE GENOMIC DNA]</scope>
    <source>
        <strain evidence="9">zg-B89</strain>
    </source>
</reference>
<accession>A0ABY5KJN5</accession>
<dbReference type="CDD" id="cd06170">
    <property type="entry name" value="LuxR_C_like"/>
    <property type="match status" value="1"/>
</dbReference>
<dbReference type="InterPro" id="IPR058245">
    <property type="entry name" value="NreC/VraR/RcsB-like_REC"/>
</dbReference>
<evidence type="ECO:0000259" key="7">
    <source>
        <dbReference type="PROSITE" id="PS50110"/>
    </source>
</evidence>
<feature type="domain" description="Response regulatory" evidence="7">
    <location>
        <begin position="25"/>
        <end position="138"/>
    </location>
</feature>
<evidence type="ECO:0000313" key="9">
    <source>
        <dbReference type="Proteomes" id="UP001316384"/>
    </source>
</evidence>
<name>A0ABY5KJN5_9CELL</name>
<feature type="domain" description="HTH luxR-type" evidence="6">
    <location>
        <begin position="166"/>
        <end position="231"/>
    </location>
</feature>
<dbReference type="EMBL" id="CP101987">
    <property type="protein sequence ID" value="UUI70697.1"/>
    <property type="molecule type" value="Genomic_DNA"/>
</dbReference>
<dbReference type="SUPFAM" id="SSF52172">
    <property type="entry name" value="CheY-like"/>
    <property type="match status" value="1"/>
</dbReference>
<organism evidence="8 9">
    <name type="scientific">Cellulomonas xiejunii</name>
    <dbReference type="NCBI Taxonomy" id="2968083"/>
    <lineage>
        <taxon>Bacteria</taxon>
        <taxon>Bacillati</taxon>
        <taxon>Actinomycetota</taxon>
        <taxon>Actinomycetes</taxon>
        <taxon>Micrococcales</taxon>
        <taxon>Cellulomonadaceae</taxon>
        <taxon>Cellulomonas</taxon>
    </lineage>
</organism>
<dbReference type="Gene3D" id="3.40.50.2300">
    <property type="match status" value="1"/>
</dbReference>
<evidence type="ECO:0000256" key="1">
    <source>
        <dbReference type="ARBA" id="ARBA00022553"/>
    </source>
</evidence>
<dbReference type="RefSeq" id="WP_227576053.1">
    <property type="nucleotide sequence ID" value="NZ_CP101987.1"/>
</dbReference>
<dbReference type="InterPro" id="IPR011006">
    <property type="entry name" value="CheY-like_superfamily"/>
</dbReference>
<dbReference type="Proteomes" id="UP001316384">
    <property type="component" value="Chromosome"/>
</dbReference>